<dbReference type="SUPFAM" id="SSF54593">
    <property type="entry name" value="Glyoxalase/Bleomycin resistance protein/Dihydroxybiphenyl dioxygenase"/>
    <property type="match status" value="1"/>
</dbReference>
<dbReference type="AlphaFoldDB" id="A0A6J6BQW5"/>
<dbReference type="InterPro" id="IPR009725">
    <property type="entry name" value="3_dmu_93_MTrfase"/>
</dbReference>
<evidence type="ECO:0000313" key="2">
    <source>
        <dbReference type="EMBL" id="CAB4541115.1"/>
    </source>
</evidence>
<dbReference type="PIRSF" id="PIRSF021700">
    <property type="entry name" value="3_dmu_93_MTrfase"/>
    <property type="match status" value="1"/>
</dbReference>
<gene>
    <name evidence="2" type="ORF">UFOPK1438_00470</name>
</gene>
<protein>
    <submittedName>
        <fullName evidence="2">Unannotated protein</fullName>
    </submittedName>
</protein>
<dbReference type="EMBL" id="CAEZSM010000043">
    <property type="protein sequence ID" value="CAB4541115.1"/>
    <property type="molecule type" value="Genomic_DNA"/>
</dbReference>
<dbReference type="CDD" id="cd06588">
    <property type="entry name" value="PhnB_like"/>
    <property type="match status" value="1"/>
</dbReference>
<dbReference type="Gene3D" id="3.10.180.10">
    <property type="entry name" value="2,3-Dihydroxybiphenyl 1,2-Dioxygenase, domain 1"/>
    <property type="match status" value="1"/>
</dbReference>
<name>A0A6J6BQW5_9ZZZZ</name>
<dbReference type="InterPro" id="IPR028973">
    <property type="entry name" value="PhnB-like"/>
</dbReference>
<dbReference type="Pfam" id="PF06983">
    <property type="entry name" value="3-dmu-9_3-mt"/>
    <property type="match status" value="1"/>
</dbReference>
<evidence type="ECO:0000259" key="1">
    <source>
        <dbReference type="Pfam" id="PF06983"/>
    </source>
</evidence>
<dbReference type="InterPro" id="IPR029068">
    <property type="entry name" value="Glyas_Bleomycin-R_OHBP_Dase"/>
</dbReference>
<feature type="domain" description="PhnB-like" evidence="1">
    <location>
        <begin position="7"/>
        <end position="113"/>
    </location>
</feature>
<sequence length="150" mass="16927">MNQKSTLKTFLWFNETLEEALEFYKTTFKDVVIKSSGRPEPGGTLRTAEFSIFGHEFIGMGWPGGPTFNDSISLSISCDGQEETDRLWDAITHEGSAGQCGWCKDKFGVSWQVSPIQMREHLENPDPVKSAYAWNAMRSMTKIVISDLHE</sequence>
<reference evidence="2" key="1">
    <citation type="submission" date="2020-05" db="EMBL/GenBank/DDBJ databases">
        <authorList>
            <person name="Chiriac C."/>
            <person name="Salcher M."/>
            <person name="Ghai R."/>
            <person name="Kavagutti S V."/>
        </authorList>
    </citation>
    <scope>NUCLEOTIDE SEQUENCE</scope>
</reference>
<dbReference type="PANTHER" id="PTHR33990">
    <property type="entry name" value="PROTEIN YJDN-RELATED"/>
    <property type="match status" value="1"/>
</dbReference>
<accession>A0A6J6BQW5</accession>
<proteinExistence type="predicted"/>
<organism evidence="2">
    <name type="scientific">freshwater metagenome</name>
    <dbReference type="NCBI Taxonomy" id="449393"/>
    <lineage>
        <taxon>unclassified sequences</taxon>
        <taxon>metagenomes</taxon>
        <taxon>ecological metagenomes</taxon>
    </lineage>
</organism>